<dbReference type="PROSITE" id="PS01186">
    <property type="entry name" value="EGF_2"/>
    <property type="match status" value="1"/>
</dbReference>
<evidence type="ECO:0000313" key="7">
    <source>
        <dbReference type="RefSeq" id="XP_005095172.1"/>
    </source>
</evidence>
<dbReference type="GeneID" id="101860157"/>
<dbReference type="Gene3D" id="2.60.40.10">
    <property type="entry name" value="Immunoglobulins"/>
    <property type="match status" value="1"/>
</dbReference>
<dbReference type="SMART" id="SM00181">
    <property type="entry name" value="EGF"/>
    <property type="match status" value="2"/>
</dbReference>
<keyword evidence="1" id="KW-0393">Immunoglobulin domain</keyword>
<dbReference type="PROSITE" id="PS50835">
    <property type="entry name" value="IG_LIKE"/>
    <property type="match status" value="1"/>
</dbReference>
<name>A0ABM0JJL2_APLCA</name>
<dbReference type="Gene3D" id="2.40.50.120">
    <property type="match status" value="1"/>
</dbReference>
<dbReference type="RefSeq" id="XP_005095172.1">
    <property type="nucleotide sequence ID" value="XM_005095115.3"/>
</dbReference>
<feature type="compositionally biased region" description="Basic residues" evidence="3">
    <location>
        <begin position="517"/>
        <end position="526"/>
    </location>
</feature>
<dbReference type="InterPro" id="IPR003598">
    <property type="entry name" value="Ig_sub2"/>
</dbReference>
<feature type="domain" description="Ig-like" evidence="5">
    <location>
        <begin position="228"/>
        <end position="318"/>
    </location>
</feature>
<dbReference type="PROSITE" id="PS00022">
    <property type="entry name" value="EGF_1"/>
    <property type="match status" value="2"/>
</dbReference>
<dbReference type="SMART" id="SM00408">
    <property type="entry name" value="IGc2"/>
    <property type="match status" value="1"/>
</dbReference>
<dbReference type="InterPro" id="IPR013098">
    <property type="entry name" value="Ig_I-set"/>
</dbReference>
<feature type="disulfide bond" evidence="2">
    <location>
        <begin position="343"/>
        <end position="360"/>
    </location>
</feature>
<dbReference type="CDD" id="cd00096">
    <property type="entry name" value="Ig"/>
    <property type="match status" value="1"/>
</dbReference>
<dbReference type="InterPro" id="IPR008993">
    <property type="entry name" value="TIMP-like_OB-fold"/>
</dbReference>
<dbReference type="SMART" id="SM00409">
    <property type="entry name" value="IG"/>
    <property type="match status" value="1"/>
</dbReference>
<dbReference type="Pfam" id="PF07679">
    <property type="entry name" value="I-set"/>
    <property type="match status" value="1"/>
</dbReference>
<dbReference type="Pfam" id="PF00008">
    <property type="entry name" value="EGF"/>
    <property type="match status" value="1"/>
</dbReference>
<feature type="compositionally biased region" description="Polar residues" evidence="3">
    <location>
        <begin position="452"/>
        <end position="461"/>
    </location>
</feature>
<evidence type="ECO:0000313" key="6">
    <source>
        <dbReference type="Proteomes" id="UP000694888"/>
    </source>
</evidence>
<keyword evidence="2" id="KW-1015">Disulfide bond</keyword>
<feature type="disulfide bond" evidence="2">
    <location>
        <begin position="556"/>
        <end position="573"/>
    </location>
</feature>
<reference evidence="7" key="1">
    <citation type="submission" date="2025-08" db="UniProtKB">
        <authorList>
            <consortium name="RefSeq"/>
        </authorList>
    </citation>
    <scope>IDENTIFICATION</scope>
</reference>
<dbReference type="InterPro" id="IPR013783">
    <property type="entry name" value="Ig-like_fold"/>
</dbReference>
<sequence>MRHRATDKTIIKSRSNVRRCESYTPGRRCADMKKKEAPHSLRQRHGAALTLTPTLTLTAANVINVMVVCWASASLLTTVGADECGTRFVDPASSAVRAQAVVMGTVMEWNPSARHERTRSANVSVEKVYKGEGIVNNARAGDDRMIMVSQFGREDKDSCVASDTEMTSEKKHIFFLRQSHHRGMLQMSALPLPMESRAERRVRRSLCDTCVRPPRIKKLVCRDCAQPPKMKDIKPKKVTMGRKVRLRCVAKSQPPPSFSWSKNGIPVTTGNGGITIRTTATSSSLLILKTMSAHAGEYKCIAKNDLGTSEKVAVLELSRRRRKPKYTVQTAPDRVACAGGNLCLNGGTCFHSPSLNLRSCVCPPHYDGVRCELLDESKVPSVHIGPTSAAEAGNSRRSGQPRQGERPRQRQGGVTSTETETEASRQQTARNSAVNNNNVVRENQTSRRRLDSNVSGSAGSERNNRREGSDTESNTVRSTLPAKSTPGSQLSNAPTPTTAAGAPSERSSGGHIDSTRRQKLKTRPSNRKSSVSYNELQHRLRNTHIKIIHCREKRYCHNGGRCRYIPKQKFKFCQCRAGFVGKRCERSLT</sequence>
<dbReference type="SUPFAM" id="SSF48726">
    <property type="entry name" value="Immunoglobulin"/>
    <property type="match status" value="1"/>
</dbReference>
<gene>
    <name evidence="7" type="primary">LOC101860157</name>
</gene>
<accession>A0ABM0JJL2</accession>
<dbReference type="Proteomes" id="UP000694888">
    <property type="component" value="Unplaced"/>
</dbReference>
<feature type="domain" description="EGF-like" evidence="4">
    <location>
        <begin position="333"/>
        <end position="372"/>
    </location>
</feature>
<dbReference type="InterPro" id="IPR007110">
    <property type="entry name" value="Ig-like_dom"/>
</dbReference>
<protein>
    <submittedName>
        <fullName evidence="7">Uncharacterized protein LOC101860157 isoform X1</fullName>
    </submittedName>
</protein>
<organism evidence="6 7">
    <name type="scientific">Aplysia californica</name>
    <name type="common">California sea hare</name>
    <dbReference type="NCBI Taxonomy" id="6500"/>
    <lineage>
        <taxon>Eukaryota</taxon>
        <taxon>Metazoa</taxon>
        <taxon>Spiralia</taxon>
        <taxon>Lophotrochozoa</taxon>
        <taxon>Mollusca</taxon>
        <taxon>Gastropoda</taxon>
        <taxon>Heterobranchia</taxon>
        <taxon>Euthyneura</taxon>
        <taxon>Tectipleura</taxon>
        <taxon>Aplysiida</taxon>
        <taxon>Aplysioidea</taxon>
        <taxon>Aplysiidae</taxon>
        <taxon>Aplysia</taxon>
    </lineage>
</organism>
<dbReference type="PANTHER" id="PTHR10075">
    <property type="entry name" value="BASIGIN RELATED"/>
    <property type="match status" value="1"/>
</dbReference>
<dbReference type="InterPro" id="IPR000742">
    <property type="entry name" value="EGF"/>
</dbReference>
<feature type="compositionally biased region" description="Low complexity" evidence="3">
    <location>
        <begin position="427"/>
        <end position="443"/>
    </location>
</feature>
<keyword evidence="2" id="KW-0245">EGF-like domain</keyword>
<dbReference type="PANTHER" id="PTHR10075:SF14">
    <property type="entry name" value="CELL ADHESION MOLECULE DSCAM2-RELATED"/>
    <property type="match status" value="1"/>
</dbReference>
<evidence type="ECO:0000259" key="4">
    <source>
        <dbReference type="PROSITE" id="PS50026"/>
    </source>
</evidence>
<dbReference type="PROSITE" id="PS50026">
    <property type="entry name" value="EGF_3"/>
    <property type="match status" value="2"/>
</dbReference>
<comment type="caution">
    <text evidence="2">Lacks conserved residue(s) required for the propagation of feature annotation.</text>
</comment>
<feature type="disulfide bond" evidence="2">
    <location>
        <begin position="362"/>
        <end position="371"/>
    </location>
</feature>
<feature type="disulfide bond" evidence="2">
    <location>
        <begin position="575"/>
        <end position="584"/>
    </location>
</feature>
<dbReference type="Gene3D" id="2.10.25.10">
    <property type="entry name" value="Laminin"/>
    <property type="match status" value="2"/>
</dbReference>
<feature type="compositionally biased region" description="Low complexity" evidence="3">
    <location>
        <begin position="493"/>
        <end position="503"/>
    </location>
</feature>
<evidence type="ECO:0000256" key="3">
    <source>
        <dbReference type="SAM" id="MobiDB-lite"/>
    </source>
</evidence>
<dbReference type="CDD" id="cd00054">
    <property type="entry name" value="EGF_CA"/>
    <property type="match status" value="2"/>
</dbReference>
<feature type="domain" description="EGF-like" evidence="4">
    <location>
        <begin position="546"/>
        <end position="585"/>
    </location>
</feature>
<feature type="compositionally biased region" description="Polar residues" evidence="3">
    <location>
        <begin position="471"/>
        <end position="492"/>
    </location>
</feature>
<evidence type="ECO:0000259" key="5">
    <source>
        <dbReference type="PROSITE" id="PS50835"/>
    </source>
</evidence>
<evidence type="ECO:0000256" key="1">
    <source>
        <dbReference type="ARBA" id="ARBA00023319"/>
    </source>
</evidence>
<evidence type="ECO:0000256" key="2">
    <source>
        <dbReference type="PROSITE-ProRule" id="PRU00076"/>
    </source>
</evidence>
<dbReference type="InterPro" id="IPR003599">
    <property type="entry name" value="Ig_sub"/>
</dbReference>
<dbReference type="InterPro" id="IPR036179">
    <property type="entry name" value="Ig-like_dom_sf"/>
</dbReference>
<feature type="region of interest" description="Disordered" evidence="3">
    <location>
        <begin position="382"/>
        <end position="532"/>
    </location>
</feature>
<keyword evidence="6" id="KW-1185">Reference proteome</keyword>
<proteinExistence type="predicted"/>
<dbReference type="SUPFAM" id="SSF57196">
    <property type="entry name" value="EGF/Laminin"/>
    <property type="match status" value="2"/>
</dbReference>